<dbReference type="Pfam" id="PF22919">
    <property type="entry name" value="ATP-synt_VA_C"/>
    <property type="match status" value="1"/>
</dbReference>
<evidence type="ECO:0000256" key="4">
    <source>
        <dbReference type="ARBA" id="ARBA00022741"/>
    </source>
</evidence>
<comment type="catalytic activity">
    <reaction evidence="14">
        <text>ATP + H2O + 4 H(+)(in) = ADP + phosphate + 5 H(+)(out)</text>
        <dbReference type="Rhea" id="RHEA:57720"/>
        <dbReference type="ChEBI" id="CHEBI:15377"/>
        <dbReference type="ChEBI" id="CHEBI:15378"/>
        <dbReference type="ChEBI" id="CHEBI:30616"/>
        <dbReference type="ChEBI" id="CHEBI:43474"/>
        <dbReference type="ChEBI" id="CHEBI:456216"/>
        <dbReference type="EC" id="7.1.2.2"/>
    </reaction>
</comment>
<dbReference type="GO" id="GO:0005524">
    <property type="term" value="F:ATP binding"/>
    <property type="evidence" value="ECO:0007669"/>
    <property type="project" value="UniProtKB-UniRule"/>
</dbReference>
<dbReference type="InterPro" id="IPR036121">
    <property type="entry name" value="ATPase_F1/V1/A1_a/bsu_N_sf"/>
</dbReference>
<dbReference type="InterPro" id="IPR003593">
    <property type="entry name" value="AAA+_ATPase"/>
</dbReference>
<dbReference type="CDD" id="cd01133">
    <property type="entry name" value="F1-ATPase_beta_CD"/>
    <property type="match status" value="1"/>
</dbReference>
<dbReference type="InterPro" id="IPR005722">
    <property type="entry name" value="ATP_synth_F1_bsu"/>
</dbReference>
<dbReference type="HAMAP" id="MF_01347">
    <property type="entry name" value="ATP_synth_beta_bact"/>
    <property type="match status" value="1"/>
</dbReference>
<protein>
    <recommendedName>
        <fullName evidence="14">ATP synthase subunit beta</fullName>
        <ecNumber evidence="14">7.1.2.2</ecNumber>
    </recommendedName>
    <alternativeName>
        <fullName evidence="14">ATP synthase F1 sector subunit beta</fullName>
    </alternativeName>
    <alternativeName>
        <fullName evidence="14">F-ATPase subunit beta</fullName>
    </alternativeName>
</protein>
<dbReference type="FunFam" id="2.40.10.170:FF:000005">
    <property type="entry name" value="ATP synthase subunit beta"/>
    <property type="match status" value="1"/>
</dbReference>
<keyword evidence="19" id="KW-1185">Reference proteome</keyword>
<evidence type="ECO:0000256" key="6">
    <source>
        <dbReference type="ARBA" id="ARBA00022840"/>
    </source>
</evidence>
<evidence type="ECO:0000256" key="10">
    <source>
        <dbReference type="ARBA" id="ARBA00023196"/>
    </source>
</evidence>
<keyword evidence="10 14" id="KW-0139">CF(1)</keyword>
<dbReference type="NCBIfam" id="TIGR01039">
    <property type="entry name" value="atpD"/>
    <property type="match status" value="1"/>
</dbReference>
<name>A0AAW5VRL8_9LEPT</name>
<keyword evidence="9 14" id="KW-0472">Membrane</keyword>
<dbReference type="PANTHER" id="PTHR15184">
    <property type="entry name" value="ATP SYNTHASE"/>
    <property type="match status" value="1"/>
</dbReference>
<keyword evidence="5 14" id="KW-0375">Hydrogen ion transport</keyword>
<dbReference type="EMBL" id="JAMQPM010000009">
    <property type="protein sequence ID" value="MCW7527931.1"/>
    <property type="molecule type" value="Genomic_DNA"/>
</dbReference>
<dbReference type="InterPro" id="IPR004100">
    <property type="entry name" value="ATPase_F1/V1/A1_a/bsu_N"/>
</dbReference>
<keyword evidence="8 14" id="KW-0406">Ion transport</keyword>
<keyword evidence="3 14" id="KW-0813">Transport</keyword>
<dbReference type="Pfam" id="PF00006">
    <property type="entry name" value="ATP-synt_ab"/>
    <property type="match status" value="1"/>
</dbReference>
<dbReference type="GO" id="GO:0005886">
    <property type="term" value="C:plasma membrane"/>
    <property type="evidence" value="ECO:0007669"/>
    <property type="project" value="UniProtKB-SubCell"/>
</dbReference>
<organism evidence="17 18">
    <name type="scientific">Leptospira soteropolitanensis</name>
    <dbReference type="NCBI Taxonomy" id="2950025"/>
    <lineage>
        <taxon>Bacteria</taxon>
        <taxon>Pseudomonadati</taxon>
        <taxon>Spirochaetota</taxon>
        <taxon>Spirochaetia</taxon>
        <taxon>Leptospirales</taxon>
        <taxon>Leptospiraceae</taxon>
        <taxon>Leptospira</taxon>
    </lineage>
</organism>
<comment type="function">
    <text evidence="14">Produces ATP from ADP in the presence of a proton gradient across the membrane. The catalytic sites are hosted primarily by the beta subunits.</text>
</comment>
<dbReference type="Gene3D" id="3.40.50.300">
    <property type="entry name" value="P-loop containing nucleotide triphosphate hydrolases"/>
    <property type="match status" value="1"/>
</dbReference>
<gene>
    <name evidence="14 17" type="primary">atpD</name>
    <name evidence="16" type="ORF">ND861_16360</name>
    <name evidence="17" type="ORF">ND862_16270</name>
</gene>
<evidence type="ECO:0000313" key="16">
    <source>
        <dbReference type="EMBL" id="MCW7527931.1"/>
    </source>
</evidence>
<evidence type="ECO:0000256" key="1">
    <source>
        <dbReference type="ARBA" id="ARBA00004202"/>
    </source>
</evidence>
<dbReference type="InterPro" id="IPR055190">
    <property type="entry name" value="ATP-synt_VA_C"/>
</dbReference>
<dbReference type="Proteomes" id="UP001208912">
    <property type="component" value="Unassembled WGS sequence"/>
</dbReference>
<keyword evidence="6 14" id="KW-0067">ATP-binding</keyword>
<evidence type="ECO:0000256" key="9">
    <source>
        <dbReference type="ARBA" id="ARBA00023136"/>
    </source>
</evidence>
<comment type="catalytic activity">
    <reaction evidence="12">
        <text>4 Na(+)(in) + ATP + H2O = 4 Na(+)(out) + ADP + phosphate + H(+)</text>
        <dbReference type="Rhea" id="RHEA:58156"/>
        <dbReference type="ChEBI" id="CHEBI:15377"/>
        <dbReference type="ChEBI" id="CHEBI:15378"/>
        <dbReference type="ChEBI" id="CHEBI:29101"/>
        <dbReference type="ChEBI" id="CHEBI:30616"/>
        <dbReference type="ChEBI" id="CHEBI:43474"/>
        <dbReference type="ChEBI" id="CHEBI:456216"/>
        <dbReference type="EC" id="7.2.2.1"/>
    </reaction>
</comment>
<dbReference type="FunFam" id="1.10.1140.10:FF:000001">
    <property type="entry name" value="ATP synthase subunit beta"/>
    <property type="match status" value="1"/>
</dbReference>
<comment type="similarity">
    <text evidence="2 14">Belongs to the ATPase alpha/beta chains family.</text>
</comment>
<evidence type="ECO:0000256" key="11">
    <source>
        <dbReference type="ARBA" id="ARBA00023310"/>
    </source>
</evidence>
<evidence type="ECO:0000256" key="14">
    <source>
        <dbReference type="HAMAP-Rule" id="MF_01347"/>
    </source>
</evidence>
<accession>A0AAW5VRL8</accession>
<comment type="caution">
    <text evidence="17">The sequence shown here is derived from an EMBL/GenBank/DDBJ whole genome shotgun (WGS) entry which is preliminary data.</text>
</comment>
<dbReference type="AlphaFoldDB" id="A0AAW5VRL8"/>
<reference evidence="17 19" key="1">
    <citation type="submission" date="2022-06" db="EMBL/GenBank/DDBJ databases">
        <title>Leptospira isolates from biofilms formed at urban environments.</title>
        <authorList>
            <person name="Ribeiro P.S."/>
            <person name="Sousa T."/>
            <person name="Carvalho N."/>
            <person name="Aburjaile F."/>
            <person name="Neves F."/>
            <person name="Oliveira D."/>
            <person name="Blanco L."/>
            <person name="Lima J."/>
            <person name="Costa F."/>
            <person name="Brenig B."/>
            <person name="Soares S."/>
            <person name="Ramos R."/>
            <person name="Goes-Neto A."/>
            <person name="Matiuzzi M."/>
            <person name="Azevedo V."/>
            <person name="Ristow P."/>
        </authorList>
    </citation>
    <scope>NUCLEOTIDE SEQUENCE</scope>
    <source>
        <strain evidence="16 19">VSF19</strain>
        <strain evidence="17">VSF20</strain>
    </source>
</reference>
<dbReference type="SMART" id="SM00382">
    <property type="entry name" value="AAA"/>
    <property type="match status" value="1"/>
</dbReference>
<keyword evidence="7 14" id="KW-1278">Translocase</keyword>
<dbReference type="InterPro" id="IPR050053">
    <property type="entry name" value="ATPase_alpha/beta_chains"/>
</dbReference>
<keyword evidence="14" id="KW-1003">Cell membrane</keyword>
<comment type="function">
    <text evidence="13">Produces ATP from ADP in the presence of a sodium ion gradient across the membrane. The beta chain is the catalytic subunit.</text>
</comment>
<dbReference type="InterPro" id="IPR000194">
    <property type="entry name" value="ATPase_F1/V1/A1_a/bsu_nucl-bd"/>
</dbReference>
<dbReference type="SUPFAM" id="SSF47917">
    <property type="entry name" value="C-terminal domain of alpha and beta subunits of F1 ATP synthase"/>
    <property type="match status" value="1"/>
</dbReference>
<evidence type="ECO:0000259" key="15">
    <source>
        <dbReference type="SMART" id="SM00382"/>
    </source>
</evidence>
<keyword evidence="11 14" id="KW-0066">ATP synthesis</keyword>
<dbReference type="SUPFAM" id="SSF52540">
    <property type="entry name" value="P-loop containing nucleoside triphosphate hydrolases"/>
    <property type="match status" value="1"/>
</dbReference>
<comment type="subcellular location">
    <subcellularLocation>
        <location evidence="1 14">Cell membrane</location>
        <topology evidence="1 14">Peripheral membrane protein</topology>
    </subcellularLocation>
</comment>
<evidence type="ECO:0000313" key="17">
    <source>
        <dbReference type="EMBL" id="MCW7531775.1"/>
    </source>
</evidence>
<dbReference type="Gene3D" id="2.40.10.170">
    <property type="match status" value="1"/>
</dbReference>
<evidence type="ECO:0000313" key="19">
    <source>
        <dbReference type="Proteomes" id="UP001208912"/>
    </source>
</evidence>
<dbReference type="PROSITE" id="PS00152">
    <property type="entry name" value="ATPASE_ALPHA_BETA"/>
    <property type="match status" value="1"/>
</dbReference>
<evidence type="ECO:0000256" key="7">
    <source>
        <dbReference type="ARBA" id="ARBA00022967"/>
    </source>
</evidence>
<evidence type="ECO:0000256" key="3">
    <source>
        <dbReference type="ARBA" id="ARBA00022448"/>
    </source>
</evidence>
<evidence type="ECO:0000256" key="13">
    <source>
        <dbReference type="ARBA" id="ARBA00059242"/>
    </source>
</evidence>
<keyword evidence="4 14" id="KW-0547">Nucleotide-binding</keyword>
<dbReference type="EC" id="7.1.2.2" evidence="14"/>
<dbReference type="PANTHER" id="PTHR15184:SF71">
    <property type="entry name" value="ATP SYNTHASE SUBUNIT BETA, MITOCHONDRIAL"/>
    <property type="match status" value="1"/>
</dbReference>
<feature type="binding site" evidence="14">
    <location>
        <begin position="155"/>
        <end position="162"/>
    </location>
    <ligand>
        <name>ATP</name>
        <dbReference type="ChEBI" id="CHEBI:30616"/>
    </ligand>
</feature>
<dbReference type="Gene3D" id="1.10.1140.10">
    <property type="entry name" value="Bovine Mitochondrial F1-atpase, Atp Synthase Beta Chain, Chain D, domain 3"/>
    <property type="match status" value="1"/>
</dbReference>
<dbReference type="RefSeq" id="WP_265353047.1">
    <property type="nucleotide sequence ID" value="NZ_JAMQPL010000009.1"/>
</dbReference>
<evidence type="ECO:0000256" key="5">
    <source>
        <dbReference type="ARBA" id="ARBA00022781"/>
    </source>
</evidence>
<dbReference type="InterPro" id="IPR027417">
    <property type="entry name" value="P-loop_NTPase"/>
</dbReference>
<dbReference type="FunFam" id="3.40.50.300:FF:000004">
    <property type="entry name" value="ATP synthase subunit beta"/>
    <property type="match status" value="1"/>
</dbReference>
<dbReference type="InterPro" id="IPR024034">
    <property type="entry name" value="ATPase_F1/V1_b/a_C"/>
</dbReference>
<dbReference type="CDD" id="cd18115">
    <property type="entry name" value="ATP-synt_F1_beta_N"/>
    <property type="match status" value="1"/>
</dbReference>
<dbReference type="Pfam" id="PF02874">
    <property type="entry name" value="ATP-synt_ab_N"/>
    <property type="match status" value="1"/>
</dbReference>
<dbReference type="Proteomes" id="UP001208540">
    <property type="component" value="Unassembled WGS sequence"/>
</dbReference>
<feature type="domain" description="AAA+ ATPase" evidence="15">
    <location>
        <begin position="147"/>
        <end position="411"/>
    </location>
</feature>
<evidence type="ECO:0000256" key="12">
    <source>
        <dbReference type="ARBA" id="ARBA00052325"/>
    </source>
</evidence>
<dbReference type="GO" id="GO:0046933">
    <property type="term" value="F:proton-transporting ATP synthase activity, rotational mechanism"/>
    <property type="evidence" value="ECO:0007669"/>
    <property type="project" value="UniProtKB-UniRule"/>
</dbReference>
<dbReference type="SUPFAM" id="SSF50615">
    <property type="entry name" value="N-terminal domain of alpha and beta subunits of F1 ATP synthase"/>
    <property type="match status" value="1"/>
</dbReference>
<dbReference type="GO" id="GO:0046962">
    <property type="term" value="F:sodium-transporting ATPase activity, rotational mechanism"/>
    <property type="evidence" value="ECO:0007669"/>
    <property type="project" value="UniProtKB-EC"/>
</dbReference>
<dbReference type="InterPro" id="IPR020003">
    <property type="entry name" value="ATPase_a/bsu_AS"/>
</dbReference>
<proteinExistence type="inferred from homology"/>
<dbReference type="CDD" id="cd18110">
    <property type="entry name" value="ATP-synt_F1_beta_C"/>
    <property type="match status" value="1"/>
</dbReference>
<evidence type="ECO:0000256" key="2">
    <source>
        <dbReference type="ARBA" id="ARBA00008936"/>
    </source>
</evidence>
<evidence type="ECO:0000256" key="8">
    <source>
        <dbReference type="ARBA" id="ARBA00023065"/>
    </source>
</evidence>
<sequence length="468" mass="51081">MNKGKIKQIIGSVMDISFDSGNMPEIYNAVEIKSKVNGKDVTITAEVQQHIGDNTVRAISLQSTDGLKRGLEVIDTGVPISVPVGTKTLGRIFNVLGEAIDELGDLPKDVKKMPIHRNAPSYDEIKPKTEIFETGIKVIDLLAPYIKGGKTGLFGGAGVGKTVLIQELINNIAKQHGGYSVFAGVGERTREGNDLWNEMKESGVIDKTVLCFGQMNEPPGARLRIALSALTMAENFRDESGSDILLFVDNIFRFSQAGSEVSALLGRMPSAVGYQPTLSTEMGGLQERITSTTRGSITSVQAIYVPADDLTDPAPATAFAHLDATTTLSRAISEKGIYPAVDPLDSTSRIMNPQIVGEDHYNTAREVQRILQRYKDLQDIIAILGMDELSEDDKILVSRARRLEKFLSQPFHVAEQFTGRPGKYVKLEDTIRSFKGIIEGKYDTLPEQAFYMVGSIDEAIEAAKQLKG</sequence>
<dbReference type="EMBL" id="JAMQPL010000009">
    <property type="protein sequence ID" value="MCW7531775.1"/>
    <property type="molecule type" value="Genomic_DNA"/>
</dbReference>
<evidence type="ECO:0000313" key="18">
    <source>
        <dbReference type="Proteomes" id="UP001208540"/>
    </source>
</evidence>
<dbReference type="GO" id="GO:0045259">
    <property type="term" value="C:proton-transporting ATP synthase complex"/>
    <property type="evidence" value="ECO:0007669"/>
    <property type="project" value="UniProtKB-KW"/>
</dbReference>